<feature type="region of interest" description="Disordered" evidence="1">
    <location>
        <begin position="1"/>
        <end position="29"/>
    </location>
</feature>
<comment type="caution">
    <text evidence="2">The sequence shown here is derived from an EMBL/GenBank/DDBJ whole genome shotgun (WGS) entry which is preliminary data.</text>
</comment>
<organism evidence="2 3">
    <name type="scientific">Pleurodeles waltl</name>
    <name type="common">Iberian ribbed newt</name>
    <dbReference type="NCBI Taxonomy" id="8319"/>
    <lineage>
        <taxon>Eukaryota</taxon>
        <taxon>Metazoa</taxon>
        <taxon>Chordata</taxon>
        <taxon>Craniata</taxon>
        <taxon>Vertebrata</taxon>
        <taxon>Euteleostomi</taxon>
        <taxon>Amphibia</taxon>
        <taxon>Batrachia</taxon>
        <taxon>Caudata</taxon>
        <taxon>Salamandroidea</taxon>
        <taxon>Salamandridae</taxon>
        <taxon>Pleurodelinae</taxon>
        <taxon>Pleurodeles</taxon>
    </lineage>
</organism>
<evidence type="ECO:0000313" key="2">
    <source>
        <dbReference type="EMBL" id="KAJ1166404.1"/>
    </source>
</evidence>
<gene>
    <name evidence="2" type="ORF">NDU88_006808</name>
</gene>
<keyword evidence="3" id="KW-1185">Reference proteome</keyword>
<dbReference type="EMBL" id="JANPWB010000008">
    <property type="protein sequence ID" value="KAJ1166404.1"/>
    <property type="molecule type" value="Genomic_DNA"/>
</dbReference>
<evidence type="ECO:0000313" key="3">
    <source>
        <dbReference type="Proteomes" id="UP001066276"/>
    </source>
</evidence>
<accession>A0AAV7SQZ0</accession>
<protein>
    <submittedName>
        <fullName evidence="2">Uncharacterized protein</fullName>
    </submittedName>
</protein>
<reference evidence="2" key="1">
    <citation type="journal article" date="2022" name="bioRxiv">
        <title>Sequencing and chromosome-scale assembly of the giantPleurodeles waltlgenome.</title>
        <authorList>
            <person name="Brown T."/>
            <person name="Elewa A."/>
            <person name="Iarovenko S."/>
            <person name="Subramanian E."/>
            <person name="Araus A.J."/>
            <person name="Petzold A."/>
            <person name="Susuki M."/>
            <person name="Suzuki K.-i.T."/>
            <person name="Hayashi T."/>
            <person name="Toyoda A."/>
            <person name="Oliveira C."/>
            <person name="Osipova E."/>
            <person name="Leigh N.D."/>
            <person name="Simon A."/>
            <person name="Yun M.H."/>
        </authorList>
    </citation>
    <scope>NUCLEOTIDE SEQUENCE</scope>
    <source>
        <strain evidence="2">20211129_DDA</strain>
        <tissue evidence="2">Liver</tissue>
    </source>
</reference>
<evidence type="ECO:0000256" key="1">
    <source>
        <dbReference type="SAM" id="MobiDB-lite"/>
    </source>
</evidence>
<dbReference type="Proteomes" id="UP001066276">
    <property type="component" value="Chromosome 4_2"/>
</dbReference>
<name>A0AAV7SQZ0_PLEWA</name>
<dbReference type="AlphaFoldDB" id="A0AAV7SQZ0"/>
<sequence length="83" mass="9242">MRGAKAWLTGRKKRKGAGARTGPTTVPSQEQIKAAQMKAVKDLRGTTEIQLSNRWRELAVDTGGTGTEHSGWEQNLRQILRLR</sequence>
<proteinExistence type="predicted"/>